<accession>A0ABR0F2Q8</accession>
<evidence type="ECO:0000256" key="1">
    <source>
        <dbReference type="SAM" id="MobiDB-lite"/>
    </source>
</evidence>
<feature type="compositionally biased region" description="Basic residues" evidence="1">
    <location>
        <begin position="7"/>
        <end position="18"/>
    </location>
</feature>
<organism evidence="2 3">
    <name type="scientific">Zasmidium cellare</name>
    <name type="common">Wine cellar mold</name>
    <name type="synonym">Racodium cellare</name>
    <dbReference type="NCBI Taxonomy" id="395010"/>
    <lineage>
        <taxon>Eukaryota</taxon>
        <taxon>Fungi</taxon>
        <taxon>Dikarya</taxon>
        <taxon>Ascomycota</taxon>
        <taxon>Pezizomycotina</taxon>
        <taxon>Dothideomycetes</taxon>
        <taxon>Dothideomycetidae</taxon>
        <taxon>Mycosphaerellales</taxon>
        <taxon>Mycosphaerellaceae</taxon>
        <taxon>Zasmidium</taxon>
    </lineage>
</organism>
<proteinExistence type="predicted"/>
<feature type="compositionally biased region" description="Basic and acidic residues" evidence="1">
    <location>
        <begin position="155"/>
        <end position="164"/>
    </location>
</feature>
<feature type="compositionally biased region" description="Acidic residues" evidence="1">
    <location>
        <begin position="165"/>
        <end position="174"/>
    </location>
</feature>
<keyword evidence="3" id="KW-1185">Reference proteome</keyword>
<feature type="compositionally biased region" description="Polar residues" evidence="1">
    <location>
        <begin position="52"/>
        <end position="63"/>
    </location>
</feature>
<sequence>MPTPPRPKGKLRSVKKKGVSLNGSEADASNGQRRLYGHSKKSLSNPYDELNPESTENPRTKLSQPKDALPDISPLRKDKQRQPKDEPTKRKSGALDQLHERRRTRSQLAVPDADSQEQSPQKTPRRSPRKHGTAGVSPGTSSSKKGLRSGGSSSKHQDAEHQDTIDQDVDDGEDISVHQAPGELPEDEDEHGLVNDQEPQTPQKKRRGRPPKPKSTGRPGRPSKVTPAEPDSSMAVDSAMNKDTDDRSASRGSTSKRPQDQSEVEMNPKPARLRPSQVPCSGATERNAFGDSPDESEPETQQERPGKRGRDNEIQQSSKRPGKKAKTTQNQQAEIDETSQASSSHDSEDDDDDIEDDVEQPGDVDANRLLGQGRRLKEIYDSLKNVGLSHRNGEFHRANVDRDDDDVQAIVKLCKKARTGLKRLQDDIDSDEPSRDPPREFDQIALRIKGLCGQNDDFPTDFKDQAKATEIYFYLVPGLVKVLRDTIEVYETIDEGAINIAHLKIVITFIALILRLGTSADDYRRPDPGLAVVRPVKTDILKPLRKVHVNLNQYISRQEQNEINAREQAREDAETARQLREEEQEQAKRKSRNRILNKWIGLHDERRHVVGVVPWSLVRHLRMPDAPVEFDQNGEPFERVELLTHRVGPHPVHIKRAKEQVWSTEEINALLEGLRRYTGPQVFQDIFRAYCRRNGALYYYNVTEIVTIAADLKEHLEEKQMEEYGEIEQWVRDIPVWTNVQTMLGQENATTTGQ</sequence>
<evidence type="ECO:0000313" key="2">
    <source>
        <dbReference type="EMBL" id="KAK4507671.1"/>
    </source>
</evidence>
<feature type="compositionally biased region" description="Basic residues" evidence="1">
    <location>
        <begin position="123"/>
        <end position="132"/>
    </location>
</feature>
<feature type="region of interest" description="Disordered" evidence="1">
    <location>
        <begin position="561"/>
        <end position="587"/>
    </location>
</feature>
<feature type="compositionally biased region" description="Acidic residues" evidence="1">
    <location>
        <begin position="347"/>
        <end position="362"/>
    </location>
</feature>
<gene>
    <name evidence="2" type="ORF">PRZ48_001406</name>
</gene>
<dbReference type="Proteomes" id="UP001305779">
    <property type="component" value="Unassembled WGS sequence"/>
</dbReference>
<evidence type="ECO:0000313" key="3">
    <source>
        <dbReference type="Proteomes" id="UP001305779"/>
    </source>
</evidence>
<feature type="compositionally biased region" description="Basic and acidic residues" evidence="1">
    <location>
        <begin position="74"/>
        <end position="89"/>
    </location>
</feature>
<feature type="compositionally biased region" description="Basic residues" evidence="1">
    <location>
        <begin position="203"/>
        <end position="212"/>
    </location>
</feature>
<comment type="caution">
    <text evidence="2">The sequence shown here is derived from an EMBL/GenBank/DDBJ whole genome shotgun (WGS) entry which is preliminary data.</text>
</comment>
<name>A0ABR0F2Q8_ZASCE</name>
<protein>
    <submittedName>
        <fullName evidence="2">Uncharacterized protein</fullName>
    </submittedName>
</protein>
<reference evidence="2 3" key="1">
    <citation type="journal article" date="2023" name="G3 (Bethesda)">
        <title>A chromosome-level genome assembly of Zasmidium syzygii isolated from banana leaves.</title>
        <authorList>
            <person name="van Westerhoven A.C."/>
            <person name="Mehrabi R."/>
            <person name="Talebi R."/>
            <person name="Steentjes M.B.F."/>
            <person name="Corcolon B."/>
            <person name="Chong P.A."/>
            <person name="Kema G.H.J."/>
            <person name="Seidl M.F."/>
        </authorList>
    </citation>
    <scope>NUCLEOTIDE SEQUENCE [LARGE SCALE GENOMIC DNA]</scope>
    <source>
        <strain evidence="2 3">P124</strain>
    </source>
</reference>
<feature type="compositionally biased region" description="Basic and acidic residues" evidence="1">
    <location>
        <begin position="564"/>
        <end position="587"/>
    </location>
</feature>
<feature type="region of interest" description="Disordered" evidence="1">
    <location>
        <begin position="1"/>
        <end position="370"/>
    </location>
</feature>
<feature type="compositionally biased region" description="Basic and acidic residues" evidence="1">
    <location>
        <begin position="240"/>
        <end position="249"/>
    </location>
</feature>
<dbReference type="EMBL" id="JAXOVC010000001">
    <property type="protein sequence ID" value="KAK4507671.1"/>
    <property type="molecule type" value="Genomic_DNA"/>
</dbReference>
<feature type="compositionally biased region" description="Basic and acidic residues" evidence="1">
    <location>
        <begin position="301"/>
        <end position="313"/>
    </location>
</feature>
<feature type="compositionally biased region" description="Polar residues" evidence="1">
    <location>
        <begin position="21"/>
        <end position="32"/>
    </location>
</feature>